<keyword evidence="3" id="KW-1185">Reference proteome</keyword>
<organism evidence="2 3">
    <name type="scientific">Clunio marinus</name>
    <dbReference type="NCBI Taxonomy" id="568069"/>
    <lineage>
        <taxon>Eukaryota</taxon>
        <taxon>Metazoa</taxon>
        <taxon>Ecdysozoa</taxon>
        <taxon>Arthropoda</taxon>
        <taxon>Hexapoda</taxon>
        <taxon>Insecta</taxon>
        <taxon>Pterygota</taxon>
        <taxon>Neoptera</taxon>
        <taxon>Endopterygota</taxon>
        <taxon>Diptera</taxon>
        <taxon>Nematocera</taxon>
        <taxon>Chironomoidea</taxon>
        <taxon>Chironomidae</taxon>
        <taxon>Clunio</taxon>
    </lineage>
</organism>
<feature type="compositionally biased region" description="Polar residues" evidence="1">
    <location>
        <begin position="11"/>
        <end position="23"/>
    </location>
</feature>
<evidence type="ECO:0000313" key="2">
    <source>
        <dbReference type="EMBL" id="CRK87018.1"/>
    </source>
</evidence>
<name>A0A1J1HHI5_9DIPT</name>
<evidence type="ECO:0000256" key="1">
    <source>
        <dbReference type="SAM" id="MobiDB-lite"/>
    </source>
</evidence>
<reference evidence="2 3" key="1">
    <citation type="submission" date="2015-04" db="EMBL/GenBank/DDBJ databases">
        <authorList>
            <person name="Syromyatnikov M.Y."/>
            <person name="Popov V.N."/>
        </authorList>
    </citation>
    <scope>NUCLEOTIDE SEQUENCE [LARGE SCALE GENOMIC DNA]</scope>
</reference>
<feature type="region of interest" description="Disordered" evidence="1">
    <location>
        <begin position="1"/>
        <end position="24"/>
    </location>
</feature>
<protein>
    <submittedName>
        <fullName evidence="2">CLUMA_CG000881, isoform A</fullName>
    </submittedName>
</protein>
<sequence length="59" mass="6842">MKQWQGKAVDQPQNQINKCQQRGTNRHIFPLIQREKKKVSSAVKKSFEILPANHSLLKS</sequence>
<evidence type="ECO:0000313" key="3">
    <source>
        <dbReference type="Proteomes" id="UP000183832"/>
    </source>
</evidence>
<proteinExistence type="predicted"/>
<gene>
    <name evidence="2" type="ORF">CLUMA_CG000881</name>
</gene>
<dbReference type="Proteomes" id="UP000183832">
    <property type="component" value="Unassembled WGS sequence"/>
</dbReference>
<dbReference type="AlphaFoldDB" id="A0A1J1HHI5"/>
<accession>A0A1J1HHI5</accession>
<dbReference type="EMBL" id="CVRI01000003">
    <property type="protein sequence ID" value="CRK87018.1"/>
    <property type="molecule type" value="Genomic_DNA"/>
</dbReference>